<feature type="compositionally biased region" description="Basic and acidic residues" evidence="5">
    <location>
        <begin position="20"/>
        <end position="34"/>
    </location>
</feature>
<dbReference type="Pfam" id="PF03669">
    <property type="entry name" value="ASTER"/>
    <property type="match status" value="1"/>
</dbReference>
<evidence type="ECO:0008006" key="9">
    <source>
        <dbReference type="Google" id="ProtNLM"/>
    </source>
</evidence>
<dbReference type="GO" id="GO:0005789">
    <property type="term" value="C:endoplasmic reticulum membrane"/>
    <property type="evidence" value="ECO:0007669"/>
    <property type="project" value="InterPro"/>
</dbReference>
<dbReference type="PANTHER" id="PTHR28038:SF1">
    <property type="entry name" value="ADL329WP"/>
    <property type="match status" value="1"/>
</dbReference>
<dbReference type="AlphaFoldDB" id="A0A8H3USD8"/>
<evidence type="ECO:0000256" key="2">
    <source>
        <dbReference type="ARBA" id="ARBA00022692"/>
    </source>
</evidence>
<comment type="subcellular location">
    <subcellularLocation>
        <location evidence="1">Membrane</location>
    </subcellularLocation>
</comment>
<evidence type="ECO:0000313" key="8">
    <source>
        <dbReference type="Proteomes" id="UP000433883"/>
    </source>
</evidence>
<keyword evidence="4 6" id="KW-0472">Membrane</keyword>
<feature type="compositionally biased region" description="Basic and acidic residues" evidence="5">
    <location>
        <begin position="1"/>
        <end position="11"/>
    </location>
</feature>
<reference evidence="7 8" key="1">
    <citation type="submission" date="2019-11" db="EMBL/GenBank/DDBJ databases">
        <title>Venturia inaequalis Genome Resource.</title>
        <authorList>
            <person name="Lichtner F.J."/>
        </authorList>
    </citation>
    <scope>NUCLEOTIDE SEQUENCE [LARGE SCALE GENOMIC DNA]</scope>
    <source>
        <strain evidence="7">Bline_iso_100314</strain>
    </source>
</reference>
<organism evidence="7 8">
    <name type="scientific">Venturia inaequalis</name>
    <name type="common">Apple scab fungus</name>
    <dbReference type="NCBI Taxonomy" id="5025"/>
    <lineage>
        <taxon>Eukaryota</taxon>
        <taxon>Fungi</taxon>
        <taxon>Dikarya</taxon>
        <taxon>Ascomycota</taxon>
        <taxon>Pezizomycotina</taxon>
        <taxon>Dothideomycetes</taxon>
        <taxon>Pleosporomycetidae</taxon>
        <taxon>Venturiales</taxon>
        <taxon>Venturiaceae</taxon>
        <taxon>Venturia</taxon>
    </lineage>
</organism>
<keyword evidence="2 6" id="KW-0812">Transmembrane</keyword>
<dbReference type="InterPro" id="IPR005351">
    <property type="entry name" value="ASTER"/>
</dbReference>
<dbReference type="Proteomes" id="UP000433883">
    <property type="component" value="Unassembled WGS sequence"/>
</dbReference>
<protein>
    <recommendedName>
        <fullName evidence="9">Protein Asterix</fullName>
    </recommendedName>
</protein>
<keyword evidence="3 6" id="KW-1133">Transmembrane helix</keyword>
<evidence type="ECO:0000256" key="3">
    <source>
        <dbReference type="ARBA" id="ARBA00022989"/>
    </source>
</evidence>
<proteinExistence type="predicted"/>
<dbReference type="EMBL" id="WNWQ01000178">
    <property type="protein sequence ID" value="KAE9975425.1"/>
    <property type="molecule type" value="Genomic_DNA"/>
</dbReference>
<evidence type="ECO:0000256" key="6">
    <source>
        <dbReference type="SAM" id="Phobius"/>
    </source>
</evidence>
<gene>
    <name evidence="7" type="ORF">BLS_002606</name>
</gene>
<feature type="region of interest" description="Disordered" evidence="5">
    <location>
        <begin position="1"/>
        <end position="34"/>
    </location>
</feature>
<dbReference type="GO" id="GO:0045048">
    <property type="term" value="P:protein insertion into ER membrane"/>
    <property type="evidence" value="ECO:0007669"/>
    <property type="project" value="InterPro"/>
</dbReference>
<feature type="transmembrane region" description="Helical" evidence="6">
    <location>
        <begin position="78"/>
        <end position="99"/>
    </location>
</feature>
<evidence type="ECO:0000256" key="4">
    <source>
        <dbReference type="ARBA" id="ARBA00023136"/>
    </source>
</evidence>
<accession>A0A8H3USD8</accession>
<name>A0A8H3USD8_VENIN</name>
<feature type="transmembrane region" description="Helical" evidence="6">
    <location>
        <begin position="43"/>
        <end position="66"/>
    </location>
</feature>
<sequence length="119" mass="12768">MASKKDMRRADLTIPYVEPPADKEQTDMAGTDRRTMASTMPMVAIVTRSKMLGWTALVFAIQSWLAETPAKKAKSPTPGYFTVLMGFMSLAVSYMPLFLPPMPGQQGTGTGPAAAAPPS</sequence>
<dbReference type="PANTHER" id="PTHR28038">
    <property type="entry name" value="ADL329WP"/>
    <property type="match status" value="1"/>
</dbReference>
<dbReference type="GO" id="GO:0044183">
    <property type="term" value="F:protein folding chaperone"/>
    <property type="evidence" value="ECO:0007669"/>
    <property type="project" value="InterPro"/>
</dbReference>
<evidence type="ECO:0000313" key="7">
    <source>
        <dbReference type="EMBL" id="KAE9975425.1"/>
    </source>
</evidence>
<comment type="caution">
    <text evidence="7">The sequence shown here is derived from an EMBL/GenBank/DDBJ whole genome shotgun (WGS) entry which is preliminary data.</text>
</comment>
<evidence type="ECO:0000256" key="1">
    <source>
        <dbReference type="ARBA" id="ARBA00004370"/>
    </source>
</evidence>
<evidence type="ECO:0000256" key="5">
    <source>
        <dbReference type="SAM" id="MobiDB-lite"/>
    </source>
</evidence>